<evidence type="ECO:0000313" key="10">
    <source>
        <dbReference type="Proteomes" id="UP000319210"/>
    </source>
</evidence>
<dbReference type="Proteomes" id="UP000319210">
    <property type="component" value="Unassembled WGS sequence"/>
</dbReference>
<dbReference type="OrthoDB" id="9807815at2"/>
<keyword evidence="5 7" id="KW-0472">Membrane</keyword>
<feature type="transmembrane region" description="Helical" evidence="7">
    <location>
        <begin position="43"/>
        <end position="63"/>
    </location>
</feature>
<evidence type="ECO:0000259" key="8">
    <source>
        <dbReference type="Pfam" id="PF04138"/>
    </source>
</evidence>
<comment type="subcellular location">
    <subcellularLocation>
        <location evidence="1">Membrane</location>
        <topology evidence="1">Multi-pass membrane protein</topology>
    </subcellularLocation>
</comment>
<feature type="region of interest" description="Disordered" evidence="6">
    <location>
        <begin position="140"/>
        <end position="160"/>
    </location>
</feature>
<accession>A0A4Y3R5U8</accession>
<keyword evidence="10" id="KW-1185">Reference proteome</keyword>
<evidence type="ECO:0000313" key="9">
    <source>
        <dbReference type="EMBL" id="GEB53076.1"/>
    </source>
</evidence>
<evidence type="ECO:0000256" key="7">
    <source>
        <dbReference type="SAM" id="Phobius"/>
    </source>
</evidence>
<proteinExistence type="inferred from homology"/>
<feature type="domain" description="GtrA/DPMS transmembrane" evidence="8">
    <location>
        <begin position="13"/>
        <end position="133"/>
    </location>
</feature>
<feature type="transmembrane region" description="Helical" evidence="7">
    <location>
        <begin position="75"/>
        <end position="97"/>
    </location>
</feature>
<keyword evidence="4 7" id="KW-1133">Transmembrane helix</keyword>
<feature type="compositionally biased region" description="Low complexity" evidence="6">
    <location>
        <begin position="142"/>
        <end position="160"/>
    </location>
</feature>
<dbReference type="GO" id="GO:0005886">
    <property type="term" value="C:plasma membrane"/>
    <property type="evidence" value="ECO:0007669"/>
    <property type="project" value="TreeGrafter"/>
</dbReference>
<dbReference type="RefSeq" id="WP_086817945.1">
    <property type="nucleotide sequence ID" value="NZ_BJMM01000042.1"/>
</dbReference>
<dbReference type="EMBL" id="BJMM01000042">
    <property type="protein sequence ID" value="GEB53076.1"/>
    <property type="molecule type" value="Genomic_DNA"/>
</dbReference>
<dbReference type="InterPro" id="IPR007267">
    <property type="entry name" value="GtrA_DPMS_TM"/>
</dbReference>
<dbReference type="Pfam" id="PF04138">
    <property type="entry name" value="GtrA_DPMS_TM"/>
    <property type="match status" value="1"/>
</dbReference>
<evidence type="ECO:0000256" key="6">
    <source>
        <dbReference type="SAM" id="MobiDB-lite"/>
    </source>
</evidence>
<name>A0A4Y3R5U8_STRCI</name>
<organism evidence="9 10">
    <name type="scientific">Streptomyces cacaoi</name>
    <dbReference type="NCBI Taxonomy" id="1898"/>
    <lineage>
        <taxon>Bacteria</taxon>
        <taxon>Bacillati</taxon>
        <taxon>Actinomycetota</taxon>
        <taxon>Actinomycetes</taxon>
        <taxon>Kitasatosporales</taxon>
        <taxon>Streptomycetaceae</taxon>
        <taxon>Streptomyces</taxon>
    </lineage>
</organism>
<evidence type="ECO:0000256" key="1">
    <source>
        <dbReference type="ARBA" id="ARBA00004141"/>
    </source>
</evidence>
<feature type="transmembrane region" description="Helical" evidence="7">
    <location>
        <begin position="109"/>
        <end position="127"/>
    </location>
</feature>
<reference evidence="9 10" key="1">
    <citation type="submission" date="2019-06" db="EMBL/GenBank/DDBJ databases">
        <title>Whole genome shotgun sequence of Streptomyces cacaoi subsp. cacaoi NBRC 12748.</title>
        <authorList>
            <person name="Hosoyama A."/>
            <person name="Uohara A."/>
            <person name="Ohji S."/>
            <person name="Ichikawa N."/>
        </authorList>
    </citation>
    <scope>NUCLEOTIDE SEQUENCE [LARGE SCALE GENOMIC DNA]</scope>
    <source>
        <strain evidence="9 10">NBRC 12748</strain>
    </source>
</reference>
<keyword evidence="3 7" id="KW-0812">Transmembrane</keyword>
<sequence length="160" mass="16211">MRAREFGAELGGFAVVGLCAYLTDVGLFLWLRGPLDPMAAKALSFVAGCAVAYTGNACGPYRMRGRAAGGRLRRVVVFVLVNLAGAAVQLACLGISRHGLGLTSARADLVAGAGVGMALATALRFWGTRTFVFRVGRGGGAARAPAGDGAEANARAPGAT</sequence>
<evidence type="ECO:0000256" key="4">
    <source>
        <dbReference type="ARBA" id="ARBA00022989"/>
    </source>
</evidence>
<dbReference type="PANTHER" id="PTHR38459:SF6">
    <property type="entry name" value="ARABINOGALACTAN BIOSYNTHESIS RECRUITING PROTEIN RV3789"/>
    <property type="match status" value="1"/>
</dbReference>
<dbReference type="GO" id="GO:0000271">
    <property type="term" value="P:polysaccharide biosynthetic process"/>
    <property type="evidence" value="ECO:0007669"/>
    <property type="project" value="InterPro"/>
</dbReference>
<evidence type="ECO:0000256" key="5">
    <source>
        <dbReference type="ARBA" id="ARBA00023136"/>
    </source>
</evidence>
<dbReference type="InterPro" id="IPR051401">
    <property type="entry name" value="GtrA_CellWall_Glycosyl"/>
</dbReference>
<dbReference type="AlphaFoldDB" id="A0A4Y3R5U8"/>
<evidence type="ECO:0000256" key="3">
    <source>
        <dbReference type="ARBA" id="ARBA00022692"/>
    </source>
</evidence>
<feature type="transmembrane region" description="Helical" evidence="7">
    <location>
        <begin position="12"/>
        <end position="31"/>
    </location>
</feature>
<comment type="similarity">
    <text evidence="2">Belongs to the GtrA family.</text>
</comment>
<dbReference type="PANTHER" id="PTHR38459">
    <property type="entry name" value="PROPHAGE BACTOPRENOL-LINKED GLUCOSE TRANSLOCASE HOMOLOG"/>
    <property type="match status" value="1"/>
</dbReference>
<comment type="caution">
    <text evidence="9">The sequence shown here is derived from an EMBL/GenBank/DDBJ whole genome shotgun (WGS) entry which is preliminary data.</text>
</comment>
<evidence type="ECO:0000256" key="2">
    <source>
        <dbReference type="ARBA" id="ARBA00009399"/>
    </source>
</evidence>
<protein>
    <recommendedName>
        <fullName evidence="8">GtrA/DPMS transmembrane domain-containing protein</fullName>
    </recommendedName>
</protein>
<gene>
    <name evidence="9" type="ORF">SCA03_56270</name>
</gene>